<proteinExistence type="predicted"/>
<dbReference type="InterPro" id="IPR014756">
    <property type="entry name" value="Ig_E-set"/>
</dbReference>
<name>A0A5D3FGK1_9ACTN</name>
<dbReference type="RefSeq" id="WP_148763384.1">
    <property type="nucleotide sequence ID" value="NZ_VSRQ01000005.1"/>
</dbReference>
<dbReference type="SUPFAM" id="SSF81296">
    <property type="entry name" value="E set domains"/>
    <property type="match status" value="1"/>
</dbReference>
<dbReference type="GO" id="GO:0005975">
    <property type="term" value="P:carbohydrate metabolic process"/>
    <property type="evidence" value="ECO:0007669"/>
    <property type="project" value="UniProtKB-ARBA"/>
</dbReference>
<dbReference type="Gene3D" id="2.60.40.10">
    <property type="entry name" value="Immunoglobulins"/>
    <property type="match status" value="1"/>
</dbReference>
<evidence type="ECO:0000259" key="1">
    <source>
        <dbReference type="Pfam" id="PF01833"/>
    </source>
</evidence>
<comment type="caution">
    <text evidence="2">The sequence shown here is derived from an EMBL/GenBank/DDBJ whole genome shotgun (WGS) entry which is preliminary data.</text>
</comment>
<evidence type="ECO:0000313" key="2">
    <source>
        <dbReference type="EMBL" id="TYK47154.1"/>
    </source>
</evidence>
<accession>A0A5D3FGK1</accession>
<reference evidence="2 3" key="1">
    <citation type="submission" date="2019-08" db="EMBL/GenBank/DDBJ databases">
        <title>Actinomadura sp. nov. CYP1-5 isolated from mountain soil.</title>
        <authorList>
            <person name="Songsumanus A."/>
            <person name="Kuncharoen N."/>
            <person name="Kudo T."/>
            <person name="Yuki M."/>
            <person name="Igarashi Y."/>
            <person name="Tanasupawat S."/>
        </authorList>
    </citation>
    <scope>NUCLEOTIDE SEQUENCE [LARGE SCALE GENOMIC DNA]</scope>
    <source>
        <strain evidence="2 3">CYP1-5</strain>
    </source>
</reference>
<dbReference type="EMBL" id="VSRQ01000005">
    <property type="protein sequence ID" value="TYK47154.1"/>
    <property type="molecule type" value="Genomic_DNA"/>
</dbReference>
<protein>
    <recommendedName>
        <fullName evidence="1">IPT/TIG domain-containing protein</fullName>
    </recommendedName>
</protein>
<dbReference type="AlphaFoldDB" id="A0A5D3FGK1"/>
<dbReference type="NCBIfam" id="NF047353">
    <property type="entry name" value="tube_lmo2291"/>
    <property type="match status" value="1"/>
</dbReference>
<gene>
    <name evidence="2" type="ORF">FXF68_25465</name>
</gene>
<dbReference type="InterPro" id="IPR013783">
    <property type="entry name" value="Ig-like_fold"/>
</dbReference>
<keyword evidence="3" id="KW-1185">Reference proteome</keyword>
<dbReference type="Proteomes" id="UP000323505">
    <property type="component" value="Unassembled WGS sequence"/>
</dbReference>
<feature type="domain" description="IPT/TIG" evidence="1">
    <location>
        <begin position="5"/>
        <end position="80"/>
    </location>
</feature>
<sequence length="238" mass="25009">MAIAISGITPPTGPTTGGTVHYITGTDLDLVSGVTVGGSAALLFQAQSKTLMKITAPAGTVGAKDVVLSPGAVTLAASFTYAAPTGNEQLVPTKASKYILQVRRVGVADWTNVRAMADFKPPVEPNMETDSDYDGEGWASETKTELKWSVEAKLIRKIGVTSGIYDPGQEILRAASTKFGQDGLVEVRWYDRNGGPEAYQGFVNVSWEPDGGDTKALDMVTAKLSGSGKRNDIVNPAA</sequence>
<evidence type="ECO:0000313" key="3">
    <source>
        <dbReference type="Proteomes" id="UP000323505"/>
    </source>
</evidence>
<dbReference type="InterPro" id="IPR002909">
    <property type="entry name" value="IPT_dom"/>
</dbReference>
<organism evidence="2 3">
    <name type="scientific">Actinomadura decatromicini</name>
    <dbReference type="NCBI Taxonomy" id="2604572"/>
    <lineage>
        <taxon>Bacteria</taxon>
        <taxon>Bacillati</taxon>
        <taxon>Actinomycetota</taxon>
        <taxon>Actinomycetes</taxon>
        <taxon>Streptosporangiales</taxon>
        <taxon>Thermomonosporaceae</taxon>
        <taxon>Actinomadura</taxon>
    </lineage>
</organism>
<dbReference type="Pfam" id="PF01833">
    <property type="entry name" value="TIG"/>
    <property type="match status" value="1"/>
</dbReference>